<protein>
    <recommendedName>
        <fullName evidence="3">Transcriptional regulator</fullName>
    </recommendedName>
</protein>
<dbReference type="PhylomeDB" id="Q72G37"/>
<proteinExistence type="predicted"/>
<evidence type="ECO:0000313" key="1">
    <source>
        <dbReference type="EMBL" id="AAS94508.1"/>
    </source>
</evidence>
<dbReference type="STRING" id="882.DVU_0024"/>
<evidence type="ECO:0000313" key="2">
    <source>
        <dbReference type="Proteomes" id="UP000002194"/>
    </source>
</evidence>
<evidence type="ECO:0008006" key="3">
    <source>
        <dbReference type="Google" id="ProtNLM"/>
    </source>
</evidence>
<organism evidence="1 2">
    <name type="scientific">Nitratidesulfovibrio vulgaris (strain ATCC 29579 / DSM 644 / CCUG 34227 / NCIMB 8303 / VKM B-1760 / Hildenborough)</name>
    <name type="common">Desulfovibrio vulgaris</name>
    <dbReference type="NCBI Taxonomy" id="882"/>
    <lineage>
        <taxon>Bacteria</taxon>
        <taxon>Pseudomonadati</taxon>
        <taxon>Thermodesulfobacteriota</taxon>
        <taxon>Desulfovibrionia</taxon>
        <taxon>Desulfovibrionales</taxon>
        <taxon>Desulfovibrionaceae</taxon>
        <taxon>Nitratidesulfovibrio</taxon>
    </lineage>
</organism>
<dbReference type="AlphaFoldDB" id="Q72G37"/>
<dbReference type="InterPro" id="IPR036388">
    <property type="entry name" value="WH-like_DNA-bd_sf"/>
</dbReference>
<keyword evidence="2" id="KW-1185">Reference proteome</keyword>
<dbReference type="PaxDb" id="882-DVU_0024"/>
<dbReference type="OrthoDB" id="15623at2"/>
<sequence>MEDKVLQAMKDAGKPVRPGDVAKALGVDGKEVSKAIDALKKSGRVVSPKRCFYEPA</sequence>
<dbReference type="eggNOG" id="COG1846">
    <property type="taxonomic scope" value="Bacteria"/>
</dbReference>
<dbReference type="KEGG" id="dvu:DVU_0024"/>
<dbReference type="PATRIC" id="fig|882.5.peg.19"/>
<dbReference type="EnsemblBacteria" id="AAS94508">
    <property type="protein sequence ID" value="AAS94508"/>
    <property type="gene ID" value="DVU_0024"/>
</dbReference>
<accession>Q72G37</accession>
<gene>
    <name evidence="1" type="ordered locus">DVU_0024</name>
</gene>
<dbReference type="RefSeq" id="WP_010937335.1">
    <property type="nucleotide sequence ID" value="NC_002937.3"/>
</dbReference>
<dbReference type="Gene3D" id="1.10.10.10">
    <property type="entry name" value="Winged helix-like DNA-binding domain superfamily/Winged helix DNA-binding domain"/>
    <property type="match status" value="1"/>
</dbReference>
<dbReference type="SMR" id="Q72G37"/>
<name>Q72G37_NITV2</name>
<dbReference type="HOGENOM" id="CLU_203781_1_0_7"/>
<dbReference type="EMBL" id="AE017285">
    <property type="protein sequence ID" value="AAS94508.1"/>
    <property type="molecule type" value="Genomic_DNA"/>
</dbReference>
<dbReference type="SUPFAM" id="SSF46785">
    <property type="entry name" value="Winged helix' DNA-binding domain"/>
    <property type="match status" value="1"/>
</dbReference>
<dbReference type="Proteomes" id="UP000002194">
    <property type="component" value="Chromosome"/>
</dbReference>
<reference evidence="1 2" key="1">
    <citation type="journal article" date="2004" name="Nat. Biotechnol.">
        <title>The genome sequence of the anaerobic, sulfate-reducing bacterium Desulfovibrio vulgaris Hildenborough.</title>
        <authorList>
            <person name="Heidelberg J.F."/>
            <person name="Seshadri R."/>
            <person name="Haveman S.A."/>
            <person name="Hemme C.L."/>
            <person name="Paulsen I.T."/>
            <person name="Kolonay J.F."/>
            <person name="Eisen J.A."/>
            <person name="Ward N."/>
            <person name="Methe B."/>
            <person name="Brinkac L.M."/>
            <person name="Daugherty S.C."/>
            <person name="Deboy R.T."/>
            <person name="Dodson R.J."/>
            <person name="Durkin A.S."/>
            <person name="Madupu R."/>
            <person name="Nelson W.C."/>
            <person name="Sullivan S.A."/>
            <person name="Fouts D."/>
            <person name="Haft D.H."/>
            <person name="Selengut J."/>
            <person name="Peterson J.D."/>
            <person name="Davidsen T.M."/>
            <person name="Zafar N."/>
            <person name="Zhou L."/>
            <person name="Radune D."/>
            <person name="Dimitrov G."/>
            <person name="Hance M."/>
            <person name="Tran K."/>
            <person name="Khouri H."/>
            <person name="Gill J."/>
            <person name="Utterback T.R."/>
            <person name="Feldblyum T.V."/>
            <person name="Wall J.D."/>
            <person name="Voordouw G."/>
            <person name="Fraser C.M."/>
        </authorList>
    </citation>
    <scope>NUCLEOTIDE SEQUENCE [LARGE SCALE GENOMIC DNA]</scope>
    <source>
        <strain evidence="2">ATCC 29579 / DSM 644 / NCIMB 8303 / VKM B-1760 / Hildenborough</strain>
    </source>
</reference>
<dbReference type="InterPro" id="IPR036390">
    <property type="entry name" value="WH_DNA-bd_sf"/>
</dbReference>